<gene>
    <name evidence="2" type="ORF">DESPIGER_1664</name>
</gene>
<evidence type="ECO:0000256" key="1">
    <source>
        <dbReference type="SAM" id="MobiDB-lite"/>
    </source>
</evidence>
<proteinExistence type="predicted"/>
<evidence type="ECO:0000313" key="3">
    <source>
        <dbReference type="Proteomes" id="UP000186323"/>
    </source>
</evidence>
<dbReference type="Proteomes" id="UP000186323">
    <property type="component" value="Chromosome I"/>
</dbReference>
<dbReference type="AlphaFoldDB" id="A0A1K1LFJ6"/>
<dbReference type="EMBL" id="LT630450">
    <property type="protein sequence ID" value="SFV73500.1"/>
    <property type="molecule type" value="Genomic_DNA"/>
</dbReference>
<protein>
    <submittedName>
        <fullName evidence="2">Uncharacterized protein</fullName>
    </submittedName>
</protein>
<feature type="region of interest" description="Disordered" evidence="1">
    <location>
        <begin position="45"/>
        <end position="68"/>
    </location>
</feature>
<evidence type="ECO:0000313" key="2">
    <source>
        <dbReference type="EMBL" id="SFV73500.1"/>
    </source>
</evidence>
<name>A0A1K1LFJ6_9BACT</name>
<feature type="region of interest" description="Disordered" evidence="1">
    <location>
        <begin position="1"/>
        <end position="21"/>
    </location>
</feature>
<keyword evidence="3" id="KW-1185">Reference proteome</keyword>
<reference evidence="3" key="1">
    <citation type="submission" date="2016-10" db="EMBL/GenBank/DDBJ databases">
        <authorList>
            <person name="Wegmann U."/>
        </authorList>
    </citation>
    <scope>NUCLEOTIDE SEQUENCE [LARGE SCALE GENOMIC DNA]</scope>
</reference>
<accession>A0A1K1LFJ6</accession>
<organism evidence="2 3">
    <name type="scientific">Desulfovibrio piger</name>
    <dbReference type="NCBI Taxonomy" id="901"/>
    <lineage>
        <taxon>Bacteria</taxon>
        <taxon>Pseudomonadati</taxon>
        <taxon>Thermodesulfobacteriota</taxon>
        <taxon>Desulfovibrionia</taxon>
        <taxon>Desulfovibrionales</taxon>
        <taxon>Desulfovibrionaceae</taxon>
        <taxon>Desulfovibrio</taxon>
    </lineage>
</organism>
<dbReference type="KEGG" id="dpg:DESPIGER_1664"/>
<sequence>MQRRGPSAGRRARLPGCMGLPGGAIESPGPCRAAHIPRRGGELACRTPAAPKKMGWPRRPPQGCSSAY</sequence>